<evidence type="ECO:0000256" key="4">
    <source>
        <dbReference type="SAM" id="MobiDB-lite"/>
    </source>
</evidence>
<keyword evidence="7" id="KW-1185">Reference proteome</keyword>
<evidence type="ECO:0000256" key="1">
    <source>
        <dbReference type="ARBA" id="ARBA00023015"/>
    </source>
</evidence>
<dbReference type="GO" id="GO:0003677">
    <property type="term" value="F:DNA binding"/>
    <property type="evidence" value="ECO:0007669"/>
    <property type="project" value="UniProtKB-KW"/>
</dbReference>
<keyword evidence="1" id="KW-0805">Transcription regulation</keyword>
<dbReference type="InterPro" id="IPR036390">
    <property type="entry name" value="WH_DNA-bd_sf"/>
</dbReference>
<dbReference type="GeneID" id="303173138"/>
<dbReference type="Gene3D" id="1.20.120.530">
    <property type="entry name" value="GntR ligand-binding domain-like"/>
    <property type="match status" value="1"/>
</dbReference>
<dbReference type="InterPro" id="IPR008920">
    <property type="entry name" value="TF_FadR/GntR_C"/>
</dbReference>
<organism evidence="6 7">
    <name type="scientific">Agrococcus casei LMG 22410</name>
    <dbReference type="NCBI Taxonomy" id="1255656"/>
    <lineage>
        <taxon>Bacteria</taxon>
        <taxon>Bacillati</taxon>
        <taxon>Actinomycetota</taxon>
        <taxon>Actinomycetes</taxon>
        <taxon>Micrococcales</taxon>
        <taxon>Microbacteriaceae</taxon>
        <taxon>Agrococcus</taxon>
    </lineage>
</organism>
<dbReference type="PROSITE" id="PS50949">
    <property type="entry name" value="HTH_GNTR"/>
    <property type="match status" value="1"/>
</dbReference>
<dbReference type="InterPro" id="IPR000524">
    <property type="entry name" value="Tscrpt_reg_HTH_GntR"/>
</dbReference>
<dbReference type="Gene3D" id="1.10.10.10">
    <property type="entry name" value="Winged helix-like DNA-binding domain superfamily/Winged helix DNA-binding domain"/>
    <property type="match status" value="1"/>
</dbReference>
<reference evidence="6 7" key="1">
    <citation type="submission" date="2017-02" db="EMBL/GenBank/DDBJ databases">
        <authorList>
            <person name="Peterson S.W."/>
        </authorList>
    </citation>
    <scope>NUCLEOTIDE SEQUENCE [LARGE SCALE GENOMIC DNA]</scope>
    <source>
        <strain evidence="6 7">LMG 22410</strain>
    </source>
</reference>
<dbReference type="CDD" id="cd07377">
    <property type="entry name" value="WHTH_GntR"/>
    <property type="match status" value="1"/>
</dbReference>
<feature type="domain" description="HTH gntR-type" evidence="5">
    <location>
        <begin position="10"/>
        <end position="77"/>
    </location>
</feature>
<dbReference type="InterPro" id="IPR036388">
    <property type="entry name" value="WH-like_DNA-bd_sf"/>
</dbReference>
<keyword evidence="2" id="KW-0238">DNA-binding</keyword>
<dbReference type="PANTHER" id="PTHR43537">
    <property type="entry name" value="TRANSCRIPTIONAL REGULATOR, GNTR FAMILY"/>
    <property type="match status" value="1"/>
</dbReference>
<dbReference type="RefSeq" id="WP_086992006.1">
    <property type="nucleotide sequence ID" value="NZ_FUHU01000035.1"/>
</dbReference>
<dbReference type="SMART" id="SM00345">
    <property type="entry name" value="HTH_GNTR"/>
    <property type="match status" value="1"/>
</dbReference>
<feature type="region of interest" description="Disordered" evidence="4">
    <location>
        <begin position="197"/>
        <end position="230"/>
    </location>
</feature>
<dbReference type="SUPFAM" id="SSF46785">
    <property type="entry name" value="Winged helix' DNA-binding domain"/>
    <property type="match status" value="1"/>
</dbReference>
<dbReference type="InterPro" id="IPR011711">
    <property type="entry name" value="GntR_C"/>
</dbReference>
<gene>
    <name evidence="6" type="ORF">CZ674_07910</name>
</gene>
<proteinExistence type="predicted"/>
<dbReference type="SMART" id="SM00895">
    <property type="entry name" value="FCD"/>
    <property type="match status" value="1"/>
</dbReference>
<dbReference type="Pfam" id="PF00392">
    <property type="entry name" value="GntR"/>
    <property type="match status" value="1"/>
</dbReference>
<dbReference type="AlphaFoldDB" id="A0A1R4G0J6"/>
<dbReference type="Proteomes" id="UP000195787">
    <property type="component" value="Unassembled WGS sequence"/>
</dbReference>
<evidence type="ECO:0000313" key="6">
    <source>
        <dbReference type="EMBL" id="SJM61699.1"/>
    </source>
</evidence>
<dbReference type="OrthoDB" id="3289286at2"/>
<name>A0A1R4G0J6_9MICO</name>
<evidence type="ECO:0000259" key="5">
    <source>
        <dbReference type="PROSITE" id="PS50949"/>
    </source>
</evidence>
<dbReference type="Pfam" id="PF07729">
    <property type="entry name" value="FCD"/>
    <property type="match status" value="1"/>
</dbReference>
<dbReference type="EMBL" id="FUHU01000035">
    <property type="protein sequence ID" value="SJM61699.1"/>
    <property type="molecule type" value="Genomic_DNA"/>
</dbReference>
<sequence length="230" mass="26354">MTAPNESRRLPLADAIYERLRDQLMAGEREPGEVLNIATLSRDLEASQTPIREALARLEHTGLVERQALKGYRVSPLFTERELGKLMDVRIIIEPAMAFEAGRRITPEFLEDLLDTIEALERVEKQASPESFKEFWRNDEEFHARIARQTDNPFLENAHASIGGQVQRFRLSARLQSTDGLKAAEEHRAIYEAYERSDAQGAADRMREHLEGARTRALQDRKTIRRADSE</sequence>
<dbReference type="SUPFAM" id="SSF48008">
    <property type="entry name" value="GntR ligand-binding domain-like"/>
    <property type="match status" value="1"/>
</dbReference>
<accession>A0A1R4G0J6</accession>
<evidence type="ECO:0000256" key="2">
    <source>
        <dbReference type="ARBA" id="ARBA00023125"/>
    </source>
</evidence>
<protein>
    <submittedName>
        <fullName evidence="6">Transcriptional regulator, GntR family</fullName>
    </submittedName>
</protein>
<dbReference type="PANTHER" id="PTHR43537:SF24">
    <property type="entry name" value="GLUCONATE OPERON TRANSCRIPTIONAL REPRESSOR"/>
    <property type="match status" value="1"/>
</dbReference>
<keyword evidence="3" id="KW-0804">Transcription</keyword>
<dbReference type="GO" id="GO:0003700">
    <property type="term" value="F:DNA-binding transcription factor activity"/>
    <property type="evidence" value="ECO:0007669"/>
    <property type="project" value="InterPro"/>
</dbReference>
<evidence type="ECO:0000256" key="3">
    <source>
        <dbReference type="ARBA" id="ARBA00023163"/>
    </source>
</evidence>
<evidence type="ECO:0000313" key="7">
    <source>
        <dbReference type="Proteomes" id="UP000195787"/>
    </source>
</evidence>